<reference evidence="2" key="2">
    <citation type="journal article" date="2021" name="PeerJ">
        <title>Extensive microbial diversity within the chicken gut microbiome revealed by metagenomics and culture.</title>
        <authorList>
            <person name="Gilroy R."/>
            <person name="Ravi A."/>
            <person name="Getino M."/>
            <person name="Pursley I."/>
            <person name="Horton D.L."/>
            <person name="Alikhan N.F."/>
            <person name="Baker D."/>
            <person name="Gharbi K."/>
            <person name="Hall N."/>
            <person name="Watson M."/>
            <person name="Adriaenssens E.M."/>
            <person name="Foster-Nyarko E."/>
            <person name="Jarju S."/>
            <person name="Secka A."/>
            <person name="Antonio M."/>
            <person name="Oren A."/>
            <person name="Chaudhuri R.R."/>
            <person name="La Ragione R."/>
            <person name="Hildebrand F."/>
            <person name="Pallen M.J."/>
        </authorList>
    </citation>
    <scope>NUCLEOTIDE SEQUENCE</scope>
    <source>
        <strain evidence="2">17113</strain>
    </source>
</reference>
<proteinExistence type="predicted"/>
<reference evidence="2" key="1">
    <citation type="submission" date="2020-10" db="EMBL/GenBank/DDBJ databases">
        <authorList>
            <person name="Gilroy R."/>
        </authorList>
    </citation>
    <scope>NUCLEOTIDE SEQUENCE</scope>
    <source>
        <strain evidence="2">17113</strain>
    </source>
</reference>
<name>A0A9D9DE04_9FIRM</name>
<evidence type="ECO:0008006" key="4">
    <source>
        <dbReference type="Google" id="ProtNLM"/>
    </source>
</evidence>
<comment type="caution">
    <text evidence="2">The sequence shown here is derived from an EMBL/GenBank/DDBJ whole genome shotgun (WGS) entry which is preliminary data.</text>
</comment>
<dbReference type="Proteomes" id="UP000823634">
    <property type="component" value="Unassembled WGS sequence"/>
</dbReference>
<organism evidence="2 3">
    <name type="scientific">Candidatus Alloenteromonas pullistercoris</name>
    <dbReference type="NCBI Taxonomy" id="2840785"/>
    <lineage>
        <taxon>Bacteria</taxon>
        <taxon>Bacillati</taxon>
        <taxon>Bacillota</taxon>
        <taxon>Bacillota incertae sedis</taxon>
        <taxon>Candidatus Alloenteromonas</taxon>
    </lineage>
</organism>
<evidence type="ECO:0000313" key="3">
    <source>
        <dbReference type="Proteomes" id="UP000823634"/>
    </source>
</evidence>
<gene>
    <name evidence="2" type="ORF">IAC61_01000</name>
</gene>
<feature type="region of interest" description="Disordered" evidence="1">
    <location>
        <begin position="20"/>
        <end position="52"/>
    </location>
</feature>
<sequence>MKRNLAYLLPLLALGLAGCGPSSSSSEQSSESSSSSKPSSDYGDLEIPDAPGTSEKARTALASLKGANHSAHIETSTDVYRTSALEVGIHQGKIMDLTHQYGDVRAYREEFSYSYWDYQLQDKVESTEWGYSEPVSYYYEDPETGLALVENITLDNEVTTSWLSAYNENSGSYTPYSFDSLFRNPWDYISYSDIVEQEDGSLHLRGGKAQFLVECYGGTSINYVEDIELVLGEDGGIDSLEFTIPNLDDDERYVRVNTMTVTYDRNVGESPLPHLTPYENDNPELAVALSCLEGVDSYTYLKEFFTDSTRETASTWTKGYFVRDDMAFFHQMDTPEDKAPYTGGYDYDYRAVYQEDTDDYLVEDYVYRTLGYEWGMVMLSGTQPYIIDTFEEIGPSFGDLNPAIFRKTGELTYEAEELIMPSVGHLFDNGMAGAQSGALESTTIECEITLTADKTAIDHVDCAFTVQGSATYLRFTLSDIGTTVIPSFAY</sequence>
<dbReference type="EMBL" id="JADINA010000007">
    <property type="protein sequence ID" value="MBO8425883.1"/>
    <property type="molecule type" value="Genomic_DNA"/>
</dbReference>
<evidence type="ECO:0000256" key="1">
    <source>
        <dbReference type="SAM" id="MobiDB-lite"/>
    </source>
</evidence>
<evidence type="ECO:0000313" key="2">
    <source>
        <dbReference type="EMBL" id="MBO8425883.1"/>
    </source>
</evidence>
<protein>
    <recommendedName>
        <fullName evidence="4">Lipoprotein</fullName>
    </recommendedName>
</protein>
<feature type="compositionally biased region" description="Low complexity" evidence="1">
    <location>
        <begin position="20"/>
        <end position="40"/>
    </location>
</feature>
<dbReference type="PROSITE" id="PS51257">
    <property type="entry name" value="PROKAR_LIPOPROTEIN"/>
    <property type="match status" value="1"/>
</dbReference>
<accession>A0A9D9DE04</accession>
<dbReference type="AlphaFoldDB" id="A0A9D9DE04"/>